<dbReference type="InterPro" id="IPR011518">
    <property type="entry name" value="Transposase_36"/>
</dbReference>
<accession>A0A6V8PEN5</accession>
<proteinExistence type="predicted"/>
<organism evidence="1 2">
    <name type="scientific">Candidatus Hakubella thermalkaliphila</name>
    <dbReference type="NCBI Taxonomy" id="2754717"/>
    <lineage>
        <taxon>Bacteria</taxon>
        <taxon>Bacillati</taxon>
        <taxon>Actinomycetota</taxon>
        <taxon>Actinomycetota incertae sedis</taxon>
        <taxon>Candidatus Hakubellales</taxon>
        <taxon>Candidatus Hakubellaceae</taxon>
        <taxon>Candidatus Hakubella</taxon>
    </lineage>
</organism>
<keyword evidence="2" id="KW-1185">Reference proteome</keyword>
<dbReference type="Pfam" id="PF07592">
    <property type="entry name" value="DDE_Tnp_ISAZ013"/>
    <property type="match status" value="1"/>
</dbReference>
<gene>
    <name evidence="1" type="ORF">HKBW3S34_02108</name>
</gene>
<dbReference type="EMBL" id="BLRZ01000191">
    <property type="protein sequence ID" value="GFP31189.1"/>
    <property type="molecule type" value="Genomic_DNA"/>
</dbReference>
<evidence type="ECO:0008006" key="3">
    <source>
        <dbReference type="Google" id="ProtNLM"/>
    </source>
</evidence>
<name>A0A6V8PEN5_9ACTN</name>
<evidence type="ECO:0000313" key="2">
    <source>
        <dbReference type="Proteomes" id="UP000588083"/>
    </source>
</evidence>
<dbReference type="AlphaFoldDB" id="A0A6V8PEN5"/>
<evidence type="ECO:0000313" key="1">
    <source>
        <dbReference type="EMBL" id="GFP31189.1"/>
    </source>
</evidence>
<comment type="caution">
    <text evidence="1">The sequence shown here is derived from an EMBL/GenBank/DDBJ whole genome shotgun (WGS) entry which is preliminary data.</text>
</comment>
<protein>
    <recommendedName>
        <fullName evidence="3">Transposase</fullName>
    </recommendedName>
</protein>
<dbReference type="NCBIfam" id="NF033519">
    <property type="entry name" value="transpos_ISAzo13"/>
    <property type="match status" value="1"/>
</dbReference>
<reference evidence="1 2" key="1">
    <citation type="journal article" date="2020" name="Front. Microbiol.">
        <title>Single-cell genomics of novel Actinobacteria with the Wood-Ljungdahl pathway discovered in a serpentinizing system.</title>
        <authorList>
            <person name="Merino N."/>
            <person name="Kawai M."/>
            <person name="Boyd E.S."/>
            <person name="Colman D.R."/>
            <person name="McGlynn S.E."/>
            <person name="Nealson K.H."/>
            <person name="Kurokawa K."/>
            <person name="Hongoh Y."/>
        </authorList>
    </citation>
    <scope>NUCLEOTIDE SEQUENCE [LARGE SCALE GENOMIC DNA]</scope>
    <source>
        <strain evidence="1 2">S34</strain>
    </source>
</reference>
<dbReference type="Proteomes" id="UP000588083">
    <property type="component" value="Unassembled WGS sequence"/>
</dbReference>
<dbReference type="RefSeq" id="WP_176238184.1">
    <property type="nucleotide sequence ID" value="NZ_BLRZ01000191.1"/>
</dbReference>
<sequence>MAERTQKDTMLKVFGTLNEAQARWFVAREAMIIGHGGIKKMCELTGLSKPTIIKGIKELKAKEKFDAGERIRRPGAGRKRIEERNPEILKVLKEIMDETTAGDPMSLLKWTSKSTYQIKDQLQRLGYSITEDTVGRILKEMDYSLQANVKVKEGGTHKDRDSQFRYINDLAKEFMGWGDPVISIDAKKKERVGDFKNPGRRWRPKGSPEEVNVYDYPSLSKGTAIPYGAYDIQKNNDVVNVGISHETAEFAVESIRRWWKQFGSHQYPNTKRMLICADGGGSNGSRNRAWKFYLQLLSDEISLSIAVCHYPPGTSKWNKIEHRMFSFISMNWRGQPLVNLETVVNMISATTTKSGLRIKAFLDTKYYKTGIKISDEQMQALNLDPHNLYPQWNYTIVPREK</sequence>